<feature type="domain" description="RNA polymerase sigma factor 70 region 4 type 2" evidence="6">
    <location>
        <begin position="117"/>
        <end position="169"/>
    </location>
</feature>
<dbReference type="OrthoDB" id="1491902at2"/>
<dbReference type="InterPro" id="IPR013325">
    <property type="entry name" value="RNA_pol_sigma_r2"/>
</dbReference>
<evidence type="ECO:0000259" key="5">
    <source>
        <dbReference type="Pfam" id="PF04542"/>
    </source>
</evidence>
<dbReference type="EMBL" id="MPPL01000001">
    <property type="protein sequence ID" value="OKS87163.1"/>
    <property type="molecule type" value="Genomic_DNA"/>
</dbReference>
<proteinExistence type="inferred from homology"/>
<dbReference type="Pfam" id="PF08281">
    <property type="entry name" value="Sigma70_r4_2"/>
    <property type="match status" value="1"/>
</dbReference>
<dbReference type="Pfam" id="PF04542">
    <property type="entry name" value="Sigma70_r2"/>
    <property type="match status" value="1"/>
</dbReference>
<dbReference type="Gene3D" id="1.10.1740.10">
    <property type="match status" value="1"/>
</dbReference>
<evidence type="ECO:0000313" key="8">
    <source>
        <dbReference type="Proteomes" id="UP000186720"/>
    </source>
</evidence>
<keyword evidence="4" id="KW-0804">Transcription</keyword>
<keyword evidence="3" id="KW-0731">Sigma factor</keyword>
<keyword evidence="8" id="KW-1185">Reference proteome</keyword>
<dbReference type="InterPro" id="IPR013324">
    <property type="entry name" value="RNA_pol_sigma_r3/r4-like"/>
</dbReference>
<dbReference type="SUPFAM" id="SSF88946">
    <property type="entry name" value="Sigma2 domain of RNA polymerase sigma factors"/>
    <property type="match status" value="1"/>
</dbReference>
<dbReference type="GO" id="GO:0003677">
    <property type="term" value="F:DNA binding"/>
    <property type="evidence" value="ECO:0007669"/>
    <property type="project" value="InterPro"/>
</dbReference>
<dbReference type="InterPro" id="IPR014284">
    <property type="entry name" value="RNA_pol_sigma-70_dom"/>
</dbReference>
<dbReference type="Gene3D" id="1.10.10.10">
    <property type="entry name" value="Winged helix-like DNA-binding domain superfamily/Winged helix DNA-binding domain"/>
    <property type="match status" value="1"/>
</dbReference>
<dbReference type="CDD" id="cd06171">
    <property type="entry name" value="Sigma70_r4"/>
    <property type="match status" value="1"/>
</dbReference>
<accession>A0A1Q5ZZH0</accession>
<dbReference type="AlphaFoldDB" id="A0A1Q5ZZH0"/>
<keyword evidence="2" id="KW-0805">Transcription regulation</keyword>
<protein>
    <submittedName>
        <fullName evidence="7">Uncharacterized protein</fullName>
    </submittedName>
</protein>
<evidence type="ECO:0000256" key="2">
    <source>
        <dbReference type="ARBA" id="ARBA00023015"/>
    </source>
</evidence>
<gene>
    <name evidence="7" type="ORF">RG47T_2622</name>
</gene>
<dbReference type="Proteomes" id="UP000186720">
    <property type="component" value="Unassembled WGS sequence"/>
</dbReference>
<feature type="domain" description="RNA polymerase sigma-70 region 2" evidence="5">
    <location>
        <begin position="24"/>
        <end position="89"/>
    </location>
</feature>
<evidence type="ECO:0000256" key="3">
    <source>
        <dbReference type="ARBA" id="ARBA00023082"/>
    </source>
</evidence>
<organism evidence="7 8">
    <name type="scientific">Mucilaginibacter polytrichastri</name>
    <dbReference type="NCBI Taxonomy" id="1302689"/>
    <lineage>
        <taxon>Bacteria</taxon>
        <taxon>Pseudomonadati</taxon>
        <taxon>Bacteroidota</taxon>
        <taxon>Sphingobacteriia</taxon>
        <taxon>Sphingobacteriales</taxon>
        <taxon>Sphingobacteriaceae</taxon>
        <taxon>Mucilaginibacter</taxon>
    </lineage>
</organism>
<comment type="caution">
    <text evidence="7">The sequence shown here is derived from an EMBL/GenBank/DDBJ whole genome shotgun (WGS) entry which is preliminary data.</text>
</comment>
<dbReference type="SUPFAM" id="SSF88659">
    <property type="entry name" value="Sigma3 and sigma4 domains of RNA polymerase sigma factors"/>
    <property type="match status" value="1"/>
</dbReference>
<evidence type="ECO:0000256" key="1">
    <source>
        <dbReference type="ARBA" id="ARBA00010641"/>
    </source>
</evidence>
<evidence type="ECO:0000256" key="4">
    <source>
        <dbReference type="ARBA" id="ARBA00023163"/>
    </source>
</evidence>
<dbReference type="InterPro" id="IPR036388">
    <property type="entry name" value="WH-like_DNA-bd_sf"/>
</dbReference>
<dbReference type="GO" id="GO:0016987">
    <property type="term" value="F:sigma factor activity"/>
    <property type="evidence" value="ECO:0007669"/>
    <property type="project" value="UniProtKB-KW"/>
</dbReference>
<dbReference type="RefSeq" id="WP_074489820.1">
    <property type="nucleotide sequence ID" value="NZ_FPAM01000005.1"/>
</dbReference>
<evidence type="ECO:0000259" key="6">
    <source>
        <dbReference type="Pfam" id="PF08281"/>
    </source>
</evidence>
<name>A0A1Q5ZZH0_9SPHI</name>
<dbReference type="InterPro" id="IPR039425">
    <property type="entry name" value="RNA_pol_sigma-70-like"/>
</dbReference>
<dbReference type="PANTHER" id="PTHR43133">
    <property type="entry name" value="RNA POLYMERASE ECF-TYPE SIGMA FACTO"/>
    <property type="match status" value="1"/>
</dbReference>
<comment type="similarity">
    <text evidence="1">Belongs to the sigma-70 factor family. ECF subfamily.</text>
</comment>
<reference evidence="7 8" key="1">
    <citation type="submission" date="2016-11" db="EMBL/GenBank/DDBJ databases">
        <title>Whole Genome Sequencing of Mucilaginibacter polytrichastri RG4-7(T) isolated from the moss sample.</title>
        <authorList>
            <person name="Li Y."/>
        </authorList>
    </citation>
    <scope>NUCLEOTIDE SEQUENCE [LARGE SCALE GENOMIC DNA]</scope>
    <source>
        <strain evidence="7 8">RG4-7</strain>
    </source>
</reference>
<dbReference type="InterPro" id="IPR007627">
    <property type="entry name" value="RNA_pol_sigma70_r2"/>
</dbReference>
<dbReference type="STRING" id="1302689.RG47T_2622"/>
<evidence type="ECO:0000313" key="7">
    <source>
        <dbReference type="EMBL" id="OKS87163.1"/>
    </source>
</evidence>
<dbReference type="InterPro" id="IPR013249">
    <property type="entry name" value="RNA_pol_sigma70_r4_t2"/>
</dbReference>
<dbReference type="PANTHER" id="PTHR43133:SF46">
    <property type="entry name" value="RNA POLYMERASE SIGMA-70 FACTOR ECF SUBFAMILY"/>
    <property type="match status" value="1"/>
</dbReference>
<sequence length="210" mass="24047">MGEADLHELISACIQQERKSQKMLYNAFYGFAMGICLRYANNRYEASEIMNQGFMKVFTSLHKYDSSRPFKAWMGRIMMNMSIDYYRSNLKMAYTDDLEKAENITHNDLPDQKLHYNELLAMIQQLPQAARTVFNLFAIEGYSHEEIGELLGISAGTSKSNLFKAREKLKKMILKAAEIPKNFNGTNNTQIVAISNGNLYLGFLNNGIRL</sequence>
<dbReference type="NCBIfam" id="TIGR02937">
    <property type="entry name" value="sigma70-ECF"/>
    <property type="match status" value="1"/>
</dbReference>
<dbReference type="GO" id="GO:0006352">
    <property type="term" value="P:DNA-templated transcription initiation"/>
    <property type="evidence" value="ECO:0007669"/>
    <property type="project" value="InterPro"/>
</dbReference>